<dbReference type="PROSITE" id="PS01230">
    <property type="entry name" value="TRMA_1"/>
    <property type="match status" value="1"/>
</dbReference>
<dbReference type="InterPro" id="IPR012340">
    <property type="entry name" value="NA-bd_OB-fold"/>
</dbReference>
<dbReference type="EC" id="2.1.1.190" evidence="7"/>
<dbReference type="EMBL" id="DVLU01000039">
    <property type="protein sequence ID" value="HIT85117.1"/>
    <property type="molecule type" value="Genomic_DNA"/>
</dbReference>
<keyword evidence="1 4" id="KW-0489">Methyltransferase</keyword>
<evidence type="ECO:0000256" key="3">
    <source>
        <dbReference type="ARBA" id="ARBA00022691"/>
    </source>
</evidence>
<dbReference type="PANTHER" id="PTHR11061:SF30">
    <property type="entry name" value="TRNA (URACIL(54)-C(5))-METHYLTRANSFERASE"/>
    <property type="match status" value="1"/>
</dbReference>
<dbReference type="Pfam" id="PF01938">
    <property type="entry name" value="TRAM"/>
    <property type="match status" value="1"/>
</dbReference>
<evidence type="ECO:0000256" key="1">
    <source>
        <dbReference type="ARBA" id="ARBA00022603"/>
    </source>
</evidence>
<dbReference type="Gene3D" id="2.40.50.1070">
    <property type="match status" value="1"/>
</dbReference>
<feature type="binding site" evidence="4">
    <location>
        <position position="362"/>
    </location>
    <ligand>
        <name>S-adenosyl-L-methionine</name>
        <dbReference type="ChEBI" id="CHEBI:59789"/>
    </ligand>
</feature>
<feature type="binding site" evidence="4">
    <location>
        <position position="293"/>
    </location>
    <ligand>
        <name>S-adenosyl-L-methionine</name>
        <dbReference type="ChEBI" id="CHEBI:59789"/>
    </ligand>
</feature>
<evidence type="ECO:0000256" key="5">
    <source>
        <dbReference type="PROSITE-ProRule" id="PRU10015"/>
    </source>
</evidence>
<dbReference type="GO" id="GO:0070475">
    <property type="term" value="P:rRNA base methylation"/>
    <property type="evidence" value="ECO:0007669"/>
    <property type="project" value="TreeGrafter"/>
</dbReference>
<name>A0A9D1H1Z1_9FIRM</name>
<feature type="active site" description="Nucleophile" evidence="4">
    <location>
        <position position="389"/>
    </location>
</feature>
<dbReference type="Pfam" id="PF05958">
    <property type="entry name" value="tRNA_U5-meth_tr"/>
    <property type="match status" value="1"/>
</dbReference>
<accession>A0A9D1H1Z1</accession>
<dbReference type="SUPFAM" id="SSF50249">
    <property type="entry name" value="Nucleic acid-binding proteins"/>
    <property type="match status" value="1"/>
</dbReference>
<dbReference type="InterPro" id="IPR029063">
    <property type="entry name" value="SAM-dependent_MTases_sf"/>
</dbReference>
<feature type="binding site" evidence="4">
    <location>
        <position position="314"/>
    </location>
    <ligand>
        <name>S-adenosyl-L-methionine</name>
        <dbReference type="ChEBI" id="CHEBI:59789"/>
    </ligand>
</feature>
<dbReference type="PROSITE" id="PS50926">
    <property type="entry name" value="TRAM"/>
    <property type="match status" value="1"/>
</dbReference>
<feature type="binding site" evidence="4">
    <location>
        <position position="264"/>
    </location>
    <ligand>
        <name>S-adenosyl-L-methionine</name>
        <dbReference type="ChEBI" id="CHEBI:59789"/>
    </ligand>
</feature>
<protein>
    <submittedName>
        <fullName evidence="7">23S rRNA (Uracil(1939)-C(5))-methyltransferase RlmD</fullName>
        <ecNumber evidence="7">2.1.1.190</ecNumber>
    </submittedName>
</protein>
<dbReference type="PANTHER" id="PTHR11061">
    <property type="entry name" value="RNA M5U METHYLTRANSFERASE"/>
    <property type="match status" value="1"/>
</dbReference>
<reference evidence="7" key="2">
    <citation type="journal article" date="2021" name="PeerJ">
        <title>Extensive microbial diversity within the chicken gut microbiome revealed by metagenomics and culture.</title>
        <authorList>
            <person name="Gilroy R."/>
            <person name="Ravi A."/>
            <person name="Getino M."/>
            <person name="Pursley I."/>
            <person name="Horton D.L."/>
            <person name="Alikhan N.F."/>
            <person name="Baker D."/>
            <person name="Gharbi K."/>
            <person name="Hall N."/>
            <person name="Watson M."/>
            <person name="Adriaenssens E.M."/>
            <person name="Foster-Nyarko E."/>
            <person name="Jarju S."/>
            <person name="Secka A."/>
            <person name="Antonio M."/>
            <person name="Oren A."/>
            <person name="Chaudhuri R.R."/>
            <person name="La Ragione R."/>
            <person name="Hildebrand F."/>
            <person name="Pallen M.J."/>
        </authorList>
    </citation>
    <scope>NUCLEOTIDE SEQUENCE</scope>
    <source>
        <strain evidence="7">CHK181-108</strain>
    </source>
</reference>
<dbReference type="CDD" id="cd02440">
    <property type="entry name" value="AdoMet_MTases"/>
    <property type="match status" value="1"/>
</dbReference>
<organism evidence="7 8">
    <name type="scientific">Candidatus Ornithomonoglobus intestinigallinarum</name>
    <dbReference type="NCBI Taxonomy" id="2840894"/>
    <lineage>
        <taxon>Bacteria</taxon>
        <taxon>Bacillati</taxon>
        <taxon>Bacillota</taxon>
        <taxon>Clostridia</taxon>
        <taxon>Candidatus Ornithomonoglobus</taxon>
    </lineage>
</organism>
<keyword evidence="3 4" id="KW-0949">S-adenosyl-L-methionine</keyword>
<feature type="domain" description="TRAM" evidence="6">
    <location>
        <begin position="2"/>
        <end position="60"/>
    </location>
</feature>
<dbReference type="GO" id="GO:0070041">
    <property type="term" value="F:rRNA (uridine-C5-)-methyltransferase activity"/>
    <property type="evidence" value="ECO:0007669"/>
    <property type="project" value="TreeGrafter"/>
</dbReference>
<evidence type="ECO:0000256" key="2">
    <source>
        <dbReference type="ARBA" id="ARBA00022679"/>
    </source>
</evidence>
<keyword evidence="2 4" id="KW-0808">Transferase</keyword>
<dbReference type="PROSITE" id="PS51687">
    <property type="entry name" value="SAM_MT_RNA_M5U"/>
    <property type="match status" value="1"/>
</dbReference>
<dbReference type="SUPFAM" id="SSF53335">
    <property type="entry name" value="S-adenosyl-L-methionine-dependent methyltransferases"/>
    <property type="match status" value="1"/>
</dbReference>
<evidence type="ECO:0000256" key="4">
    <source>
        <dbReference type="PROSITE-ProRule" id="PRU01024"/>
    </source>
</evidence>
<feature type="active site" evidence="5">
    <location>
        <position position="389"/>
    </location>
</feature>
<dbReference type="NCBIfam" id="TIGR00479">
    <property type="entry name" value="rumA"/>
    <property type="match status" value="1"/>
</dbReference>
<reference evidence="7" key="1">
    <citation type="submission" date="2020-10" db="EMBL/GenBank/DDBJ databases">
        <authorList>
            <person name="Gilroy R."/>
        </authorList>
    </citation>
    <scope>NUCLEOTIDE SEQUENCE</scope>
    <source>
        <strain evidence="7">CHK181-108</strain>
    </source>
</reference>
<dbReference type="AlphaFoldDB" id="A0A9D1H1Z1"/>
<dbReference type="Proteomes" id="UP000824165">
    <property type="component" value="Unassembled WGS sequence"/>
</dbReference>
<gene>
    <name evidence="7" type="primary">rlmD</name>
    <name evidence="7" type="ORF">IAA60_04310</name>
</gene>
<dbReference type="FunFam" id="3.40.50.150:FF:000009">
    <property type="entry name" value="23S rRNA (Uracil(1939)-C(5))-methyltransferase RlmD"/>
    <property type="match status" value="1"/>
</dbReference>
<dbReference type="InterPro" id="IPR002792">
    <property type="entry name" value="TRAM_dom"/>
</dbReference>
<dbReference type="InterPro" id="IPR010280">
    <property type="entry name" value="U5_MeTrfase_fam"/>
</dbReference>
<comment type="caution">
    <text evidence="7">The sequence shown here is derived from an EMBL/GenBank/DDBJ whole genome shotgun (WGS) entry which is preliminary data.</text>
</comment>
<evidence type="ECO:0000259" key="6">
    <source>
        <dbReference type="PROSITE" id="PS50926"/>
    </source>
</evidence>
<evidence type="ECO:0000313" key="8">
    <source>
        <dbReference type="Proteomes" id="UP000824165"/>
    </source>
</evidence>
<proteinExistence type="inferred from homology"/>
<evidence type="ECO:0000313" key="7">
    <source>
        <dbReference type="EMBL" id="HIT85117.1"/>
    </source>
</evidence>
<comment type="similarity">
    <text evidence="4">Belongs to the class I-like SAM-binding methyltransferase superfamily. RNA M5U methyltransferase family.</text>
</comment>
<dbReference type="InterPro" id="IPR030390">
    <property type="entry name" value="MeTrfase_TrmA_AS"/>
</dbReference>
<sequence>MIPEINKEYETEVTGVSSDGRGIGRISGMTVFISGGVPGDTARVIVTSVKKRFAEGAVLSLLSPSPHRRTPQCPCAGRCGGCQTSHMSRELELASKSDRVTQALKRIGGFDISEPVPISSGAPQRCRNKAVYKISFENGAPVCGFFENKSHTVAAADDCLLCGVYDKDVKNALLSYIRETGCRNISELFIRRSSNGAQTMLALRISGALPSVPRLVSLLTAADKSVVSVILDAHGKCETVFGQSLITDTLLGLEFKISHKSFFQVNHEMTERLYAQVLEYAALTGSERVLDIYCGIGTISLCAARSAKSVTGVEIVPDAVLNARENAAANGIENAVFFADSAENIVPKLIDAGERPDVVILDPPRKGSDGATLGAVLKAEPKRIVYVSCDPATLARDLKLLSGGGYSLTSARAYDMFPRTMHVETVCLMSRICSGE</sequence>
<dbReference type="Gene3D" id="2.40.50.140">
    <property type="entry name" value="Nucleic acid-binding proteins"/>
    <property type="match status" value="1"/>
</dbReference>
<dbReference type="Gene3D" id="3.40.50.150">
    <property type="entry name" value="Vaccinia Virus protein VP39"/>
    <property type="match status" value="1"/>
</dbReference>